<dbReference type="SUPFAM" id="SSF46785">
    <property type="entry name" value="Winged helix' DNA-binding domain"/>
    <property type="match status" value="1"/>
</dbReference>
<dbReference type="InterPro" id="IPR000524">
    <property type="entry name" value="Tscrpt_reg_HTH_GntR"/>
</dbReference>
<dbReference type="Proteomes" id="UP001231924">
    <property type="component" value="Unassembled WGS sequence"/>
</dbReference>
<dbReference type="InterPro" id="IPR011711">
    <property type="entry name" value="GntR_C"/>
</dbReference>
<dbReference type="SMART" id="SM00345">
    <property type="entry name" value="HTH_GNTR"/>
    <property type="match status" value="1"/>
</dbReference>
<accession>A0ABT7MEK5</accession>
<dbReference type="CDD" id="cd07377">
    <property type="entry name" value="WHTH_GntR"/>
    <property type="match status" value="1"/>
</dbReference>
<organism evidence="5 6">
    <name type="scientific">Actinomycetospora termitidis</name>
    <dbReference type="NCBI Taxonomy" id="3053470"/>
    <lineage>
        <taxon>Bacteria</taxon>
        <taxon>Bacillati</taxon>
        <taxon>Actinomycetota</taxon>
        <taxon>Actinomycetes</taxon>
        <taxon>Pseudonocardiales</taxon>
        <taxon>Pseudonocardiaceae</taxon>
        <taxon>Actinomycetospora</taxon>
    </lineage>
</organism>
<evidence type="ECO:0000256" key="1">
    <source>
        <dbReference type="ARBA" id="ARBA00023015"/>
    </source>
</evidence>
<dbReference type="SUPFAM" id="SSF48008">
    <property type="entry name" value="GntR ligand-binding domain-like"/>
    <property type="match status" value="1"/>
</dbReference>
<reference evidence="5 6" key="1">
    <citation type="submission" date="2023-06" db="EMBL/GenBank/DDBJ databases">
        <title>Actinomycetospora Odt1-22.</title>
        <authorList>
            <person name="Supong K."/>
        </authorList>
    </citation>
    <scope>NUCLEOTIDE SEQUENCE [LARGE SCALE GENOMIC DNA]</scope>
    <source>
        <strain evidence="5 6">Odt1-22</strain>
    </source>
</reference>
<keyword evidence="6" id="KW-1185">Reference proteome</keyword>
<evidence type="ECO:0000313" key="5">
    <source>
        <dbReference type="EMBL" id="MDL5158427.1"/>
    </source>
</evidence>
<dbReference type="Pfam" id="PF00392">
    <property type="entry name" value="GntR"/>
    <property type="match status" value="1"/>
</dbReference>
<dbReference type="SMART" id="SM00895">
    <property type="entry name" value="FCD"/>
    <property type="match status" value="1"/>
</dbReference>
<keyword evidence="1" id="KW-0805">Transcription regulation</keyword>
<dbReference type="PANTHER" id="PTHR43537">
    <property type="entry name" value="TRANSCRIPTIONAL REGULATOR, GNTR FAMILY"/>
    <property type="match status" value="1"/>
</dbReference>
<evidence type="ECO:0000313" key="6">
    <source>
        <dbReference type="Proteomes" id="UP001231924"/>
    </source>
</evidence>
<evidence type="ECO:0000256" key="2">
    <source>
        <dbReference type="ARBA" id="ARBA00023125"/>
    </source>
</evidence>
<comment type="caution">
    <text evidence="5">The sequence shown here is derived from an EMBL/GenBank/DDBJ whole genome shotgun (WGS) entry which is preliminary data.</text>
</comment>
<dbReference type="PROSITE" id="PS50949">
    <property type="entry name" value="HTH_GNTR"/>
    <property type="match status" value="1"/>
</dbReference>
<dbReference type="RefSeq" id="WP_286054972.1">
    <property type="nucleotide sequence ID" value="NZ_JASVWF010000005.1"/>
</dbReference>
<dbReference type="InterPro" id="IPR008920">
    <property type="entry name" value="TF_FadR/GntR_C"/>
</dbReference>
<dbReference type="InterPro" id="IPR036388">
    <property type="entry name" value="WH-like_DNA-bd_sf"/>
</dbReference>
<dbReference type="InterPro" id="IPR036390">
    <property type="entry name" value="WH_DNA-bd_sf"/>
</dbReference>
<feature type="domain" description="HTH gntR-type" evidence="4">
    <location>
        <begin position="21"/>
        <end position="88"/>
    </location>
</feature>
<sequence>MTDPARSALDALARVQVAQTSSTAERVADAVREQVVEGLLLPGVRLPEQAFCEALAVSRNTLREAFSELISERILVREQHRGVFVSTPGLTDVRDVYRARRLVEPAAVRHGVHAGDPSAVKALAVAVDEGHAAAAQQDWTGVADANQHFHRAVVALAGSDRLDTQMALLLAEMRLIFHRVGVREDFHAPYLERNTTVTRLVEQGRLDDAATELDAYLADAEARIVAALDGA</sequence>
<keyword evidence="3" id="KW-0804">Transcription</keyword>
<dbReference type="Pfam" id="PF07729">
    <property type="entry name" value="FCD"/>
    <property type="match status" value="1"/>
</dbReference>
<dbReference type="Gene3D" id="1.10.10.10">
    <property type="entry name" value="Winged helix-like DNA-binding domain superfamily/Winged helix DNA-binding domain"/>
    <property type="match status" value="1"/>
</dbReference>
<proteinExistence type="predicted"/>
<keyword evidence="2" id="KW-0238">DNA-binding</keyword>
<dbReference type="Gene3D" id="1.20.120.530">
    <property type="entry name" value="GntR ligand-binding domain-like"/>
    <property type="match status" value="1"/>
</dbReference>
<dbReference type="EMBL" id="JASVWF010000005">
    <property type="protein sequence ID" value="MDL5158427.1"/>
    <property type="molecule type" value="Genomic_DNA"/>
</dbReference>
<evidence type="ECO:0000259" key="4">
    <source>
        <dbReference type="PROSITE" id="PS50949"/>
    </source>
</evidence>
<name>A0ABT7MEK5_9PSEU</name>
<gene>
    <name evidence="5" type="ORF">QRT03_20845</name>
</gene>
<evidence type="ECO:0000256" key="3">
    <source>
        <dbReference type="ARBA" id="ARBA00023163"/>
    </source>
</evidence>
<protein>
    <submittedName>
        <fullName evidence="5">GntR family transcriptional regulator</fullName>
    </submittedName>
</protein>
<dbReference type="PANTHER" id="PTHR43537:SF45">
    <property type="entry name" value="GNTR FAMILY REGULATORY PROTEIN"/>
    <property type="match status" value="1"/>
</dbReference>